<evidence type="ECO:0000313" key="10">
    <source>
        <dbReference type="Proteomes" id="UP000832011"/>
    </source>
</evidence>
<comment type="similarity">
    <text evidence="2">Belongs to the ABC transporter superfamily.</text>
</comment>
<dbReference type="InterPro" id="IPR013563">
    <property type="entry name" value="Oligopep_ABC_C"/>
</dbReference>
<evidence type="ECO:0000259" key="8">
    <source>
        <dbReference type="PROSITE" id="PS50893"/>
    </source>
</evidence>
<evidence type="ECO:0000256" key="3">
    <source>
        <dbReference type="ARBA" id="ARBA00022448"/>
    </source>
</evidence>
<dbReference type="EMBL" id="CP091511">
    <property type="protein sequence ID" value="UOO91220.1"/>
    <property type="molecule type" value="Genomic_DNA"/>
</dbReference>
<dbReference type="PANTHER" id="PTHR43297:SF2">
    <property type="entry name" value="DIPEPTIDE TRANSPORT ATP-BINDING PROTEIN DPPD"/>
    <property type="match status" value="1"/>
</dbReference>
<dbReference type="NCBIfam" id="TIGR01727">
    <property type="entry name" value="oligo_HPY"/>
    <property type="match status" value="1"/>
</dbReference>
<dbReference type="RefSeq" id="WP_058356284.1">
    <property type="nucleotide sequence ID" value="NZ_CABKVG010000008.1"/>
</dbReference>
<evidence type="ECO:0000256" key="4">
    <source>
        <dbReference type="ARBA" id="ARBA00022475"/>
    </source>
</evidence>
<evidence type="ECO:0000256" key="6">
    <source>
        <dbReference type="ARBA" id="ARBA00022840"/>
    </source>
</evidence>
<keyword evidence="5" id="KW-0547">Nucleotide-binding</keyword>
<evidence type="ECO:0000256" key="7">
    <source>
        <dbReference type="ARBA" id="ARBA00023136"/>
    </source>
</evidence>
<evidence type="ECO:0000313" key="9">
    <source>
        <dbReference type="EMBL" id="UOO91220.1"/>
    </source>
</evidence>
<dbReference type="InterPro" id="IPR003593">
    <property type="entry name" value="AAA+_ATPase"/>
</dbReference>
<evidence type="ECO:0000256" key="2">
    <source>
        <dbReference type="ARBA" id="ARBA00005417"/>
    </source>
</evidence>
<dbReference type="Pfam" id="PF00005">
    <property type="entry name" value="ABC_tran"/>
    <property type="match status" value="1"/>
</dbReference>
<dbReference type="PROSITE" id="PS50893">
    <property type="entry name" value="ABC_TRANSPORTER_2"/>
    <property type="match status" value="1"/>
</dbReference>
<feature type="domain" description="ABC transporter" evidence="8">
    <location>
        <begin position="6"/>
        <end position="256"/>
    </location>
</feature>
<keyword evidence="10" id="KW-1185">Reference proteome</keyword>
<dbReference type="InterPro" id="IPR017871">
    <property type="entry name" value="ABC_transporter-like_CS"/>
</dbReference>
<reference evidence="9 10" key="1">
    <citation type="journal article" date="2022" name="Res Sq">
        <title>Evolution of multicellular longitudinally dividing oral cavity symbionts (Neisseriaceae).</title>
        <authorList>
            <person name="Nyongesa S."/>
            <person name="Weber P."/>
            <person name="Bernet E."/>
            <person name="Pullido F."/>
            <person name="Nieckarz M."/>
            <person name="Delaby M."/>
            <person name="Nieves C."/>
            <person name="Viehboeck T."/>
            <person name="Krause N."/>
            <person name="Rivera-Millot A."/>
            <person name="Nakamura A."/>
            <person name="Vischer N."/>
            <person name="VanNieuwenhze M."/>
            <person name="Brun Y."/>
            <person name="Cava F."/>
            <person name="Bulgheresi S."/>
            <person name="Veyrier F."/>
        </authorList>
    </citation>
    <scope>NUCLEOTIDE SEQUENCE [LARGE SCALE GENOMIC DNA]</scope>
    <source>
        <strain evidence="9 10">SN4</strain>
    </source>
</reference>
<dbReference type="InterPro" id="IPR003439">
    <property type="entry name" value="ABC_transporter-like_ATP-bd"/>
</dbReference>
<proteinExistence type="inferred from homology"/>
<keyword evidence="6 9" id="KW-0067">ATP-binding</keyword>
<dbReference type="SMART" id="SM00382">
    <property type="entry name" value="AAA"/>
    <property type="match status" value="1"/>
</dbReference>
<gene>
    <name evidence="9" type="ORF">LVJ82_02940</name>
</gene>
<evidence type="ECO:0000256" key="1">
    <source>
        <dbReference type="ARBA" id="ARBA00004417"/>
    </source>
</evidence>
<organism evidence="9 10">
    <name type="scientific">Vitreoscilla massiliensis</name>
    <dbReference type="NCBI Taxonomy" id="1689272"/>
    <lineage>
        <taxon>Bacteria</taxon>
        <taxon>Pseudomonadati</taxon>
        <taxon>Pseudomonadota</taxon>
        <taxon>Betaproteobacteria</taxon>
        <taxon>Neisseriales</taxon>
        <taxon>Neisseriaceae</taxon>
        <taxon>Vitreoscilla</taxon>
    </lineage>
</organism>
<dbReference type="Pfam" id="PF08352">
    <property type="entry name" value="oligo_HPY"/>
    <property type="match status" value="1"/>
</dbReference>
<dbReference type="PROSITE" id="PS00211">
    <property type="entry name" value="ABC_TRANSPORTER_1"/>
    <property type="match status" value="1"/>
</dbReference>
<dbReference type="GO" id="GO:0005524">
    <property type="term" value="F:ATP binding"/>
    <property type="evidence" value="ECO:0007669"/>
    <property type="project" value="UniProtKB-KW"/>
</dbReference>
<dbReference type="Gene3D" id="3.40.50.300">
    <property type="entry name" value="P-loop containing nucleotide triphosphate hydrolases"/>
    <property type="match status" value="1"/>
</dbReference>
<name>A0ABY4E757_9NEIS</name>
<dbReference type="InterPro" id="IPR050388">
    <property type="entry name" value="ABC_Ni/Peptide_Import"/>
</dbReference>
<sequence length="333" mass="36268">MTTALLEIEDLSVVFGKGERAFRAVDQVSMTLNAQDVLAVVGESGSGKSVTMMALMGLLPSTANISAKTLRFNGMDLQTMSKKQKRQIIGKDVSMIFQDAMTSLNPSFTVEMQITEVLKTHLGLKGAAAHQRCVELLELVEIPDAKNRLKVYPHQLSGGMSQRVMIAMALACEPKLLIADEPTTALDVTVQAQIMDLLRRLQQERQMAMILITHDLGLVAENAHNVAVMYAGQVVERSVVPQIFKQPAHPYTEALLAAIPELSIGQARLHSLPGVVPSQYDRPSGCLLSPRCPYVHEACQQPVPLQASPFGQVRCVYPDISAVKRPETMGVSA</sequence>
<dbReference type="Proteomes" id="UP000832011">
    <property type="component" value="Chromosome"/>
</dbReference>
<accession>A0ABY4E757</accession>
<dbReference type="SUPFAM" id="SSF52540">
    <property type="entry name" value="P-loop containing nucleoside triphosphate hydrolases"/>
    <property type="match status" value="1"/>
</dbReference>
<keyword evidence="4" id="KW-1003">Cell membrane</keyword>
<dbReference type="PANTHER" id="PTHR43297">
    <property type="entry name" value="OLIGOPEPTIDE TRANSPORT ATP-BINDING PROTEIN APPD"/>
    <property type="match status" value="1"/>
</dbReference>
<keyword evidence="3" id="KW-0813">Transport</keyword>
<evidence type="ECO:0000256" key="5">
    <source>
        <dbReference type="ARBA" id="ARBA00022741"/>
    </source>
</evidence>
<dbReference type="CDD" id="cd03257">
    <property type="entry name" value="ABC_NikE_OppD_transporters"/>
    <property type="match status" value="1"/>
</dbReference>
<comment type="subcellular location">
    <subcellularLocation>
        <location evidence="1">Cell inner membrane</location>
        <topology evidence="1">Peripheral membrane protein</topology>
    </subcellularLocation>
</comment>
<protein>
    <submittedName>
        <fullName evidence="9">ABC transporter ATP-binding protein</fullName>
    </submittedName>
</protein>
<keyword evidence="7" id="KW-0472">Membrane</keyword>
<dbReference type="InterPro" id="IPR027417">
    <property type="entry name" value="P-loop_NTPase"/>
</dbReference>